<keyword evidence="3" id="KW-1185">Reference proteome</keyword>
<reference evidence="2 3" key="1">
    <citation type="submission" date="2023-08" db="EMBL/GenBank/DDBJ databases">
        <title>Black Yeasts Isolated from many extreme environments.</title>
        <authorList>
            <person name="Coleine C."/>
            <person name="Stajich J.E."/>
            <person name="Selbmann L."/>
        </authorList>
    </citation>
    <scope>NUCLEOTIDE SEQUENCE [LARGE SCALE GENOMIC DNA]</scope>
    <source>
        <strain evidence="2 3">CCFEE 5792</strain>
    </source>
</reference>
<evidence type="ECO:0000313" key="2">
    <source>
        <dbReference type="EMBL" id="KAK5065175.1"/>
    </source>
</evidence>
<dbReference type="PROSITE" id="PS50280">
    <property type="entry name" value="SET"/>
    <property type="match status" value="1"/>
</dbReference>
<accession>A0AAV9NW67</accession>
<dbReference type="EMBL" id="JAVRRD010000001">
    <property type="protein sequence ID" value="KAK5065175.1"/>
    <property type="molecule type" value="Genomic_DNA"/>
</dbReference>
<feature type="domain" description="SET" evidence="1">
    <location>
        <begin position="1"/>
        <end position="63"/>
    </location>
</feature>
<dbReference type="Gene3D" id="2.170.270.10">
    <property type="entry name" value="SET domain"/>
    <property type="match status" value="1"/>
</dbReference>
<gene>
    <name evidence="2" type="ORF">LTR84_001011</name>
</gene>
<sequence length="109" mass="12041">MNYWPSPTSRGTTQAIALGLGSMFNHSTLQQNVGWKRNTETAVIVYSALRDIKNGEELCISYGSARLWFPDADSDTIAKINAADDKILEDARLKDLTELEMSGLGTMEL</sequence>
<dbReference type="SUPFAM" id="SSF82199">
    <property type="entry name" value="SET domain"/>
    <property type="match status" value="1"/>
</dbReference>
<dbReference type="InterPro" id="IPR001214">
    <property type="entry name" value="SET_dom"/>
</dbReference>
<dbReference type="InterPro" id="IPR046341">
    <property type="entry name" value="SET_dom_sf"/>
</dbReference>
<evidence type="ECO:0000313" key="3">
    <source>
        <dbReference type="Proteomes" id="UP001358417"/>
    </source>
</evidence>
<evidence type="ECO:0000259" key="1">
    <source>
        <dbReference type="PROSITE" id="PS50280"/>
    </source>
</evidence>
<comment type="caution">
    <text evidence="2">The sequence shown here is derived from an EMBL/GenBank/DDBJ whole genome shotgun (WGS) entry which is preliminary data.</text>
</comment>
<dbReference type="GeneID" id="89969233"/>
<dbReference type="Pfam" id="PF00856">
    <property type="entry name" value="SET"/>
    <property type="match status" value="1"/>
</dbReference>
<proteinExistence type="predicted"/>
<dbReference type="AlphaFoldDB" id="A0AAV9NW67"/>
<organism evidence="2 3">
    <name type="scientific">Exophiala bonariae</name>
    <dbReference type="NCBI Taxonomy" id="1690606"/>
    <lineage>
        <taxon>Eukaryota</taxon>
        <taxon>Fungi</taxon>
        <taxon>Dikarya</taxon>
        <taxon>Ascomycota</taxon>
        <taxon>Pezizomycotina</taxon>
        <taxon>Eurotiomycetes</taxon>
        <taxon>Chaetothyriomycetidae</taxon>
        <taxon>Chaetothyriales</taxon>
        <taxon>Herpotrichiellaceae</taxon>
        <taxon>Exophiala</taxon>
    </lineage>
</organism>
<dbReference type="Proteomes" id="UP001358417">
    <property type="component" value="Unassembled WGS sequence"/>
</dbReference>
<name>A0AAV9NW67_9EURO</name>
<dbReference type="RefSeq" id="XP_064712499.1">
    <property type="nucleotide sequence ID" value="XM_064844639.1"/>
</dbReference>
<protein>
    <recommendedName>
        <fullName evidence="1">SET domain-containing protein</fullName>
    </recommendedName>
</protein>